<evidence type="ECO:0000256" key="10">
    <source>
        <dbReference type="ARBA" id="ARBA00048721"/>
    </source>
</evidence>
<comment type="caution">
    <text evidence="14">The sequence shown here is derived from an EMBL/GenBank/DDBJ whole genome shotgun (WGS) entry which is preliminary data.</text>
</comment>
<evidence type="ECO:0000256" key="8">
    <source>
        <dbReference type="ARBA" id="ARBA00022840"/>
    </source>
</evidence>
<comment type="pathway">
    <text evidence="2 11">Cofactor biosynthesis; NAD(+) biosynthesis; deamido-NAD(+) from nicotinate D-ribonucleotide: step 1/1.</text>
</comment>
<feature type="region of interest" description="Disordered" evidence="12">
    <location>
        <begin position="1"/>
        <end position="34"/>
    </location>
</feature>
<evidence type="ECO:0000313" key="15">
    <source>
        <dbReference type="Proteomes" id="UP000366065"/>
    </source>
</evidence>
<dbReference type="SUPFAM" id="SSF52374">
    <property type="entry name" value="Nucleotidylyl transferase"/>
    <property type="match status" value="1"/>
</dbReference>
<evidence type="ECO:0000256" key="11">
    <source>
        <dbReference type="HAMAP-Rule" id="MF_00244"/>
    </source>
</evidence>
<evidence type="ECO:0000256" key="7">
    <source>
        <dbReference type="ARBA" id="ARBA00022741"/>
    </source>
</evidence>
<dbReference type="PANTHER" id="PTHR39321:SF3">
    <property type="entry name" value="PHOSPHOPANTETHEINE ADENYLYLTRANSFERASE"/>
    <property type="match status" value="1"/>
</dbReference>
<dbReference type="NCBIfam" id="NF005410">
    <property type="entry name" value="PRK06973.1"/>
    <property type="match status" value="1"/>
</dbReference>
<keyword evidence="7 11" id="KW-0547">Nucleotide-binding</keyword>
<evidence type="ECO:0000256" key="4">
    <source>
        <dbReference type="ARBA" id="ARBA00022642"/>
    </source>
</evidence>
<keyword evidence="4 11" id="KW-0662">Pyridine nucleotide biosynthesis</keyword>
<evidence type="ECO:0000256" key="2">
    <source>
        <dbReference type="ARBA" id="ARBA00005019"/>
    </source>
</evidence>
<reference evidence="14 15" key="1">
    <citation type="submission" date="2019-08" db="EMBL/GenBank/DDBJ databases">
        <authorList>
            <person name="Peeters C."/>
        </authorList>
    </citation>
    <scope>NUCLEOTIDE SEQUENCE [LARGE SCALE GENOMIC DNA]</scope>
    <source>
        <strain evidence="14 15">LMG 20602</strain>
    </source>
</reference>
<evidence type="ECO:0000259" key="13">
    <source>
        <dbReference type="Pfam" id="PF01467"/>
    </source>
</evidence>
<keyword evidence="9 11" id="KW-0520">NAD</keyword>
<comment type="similarity">
    <text evidence="3 11">Belongs to the NadD family.</text>
</comment>
<keyword evidence="15" id="KW-1185">Reference proteome</keyword>
<name>A0ABY6VLJ4_9BURK</name>
<gene>
    <name evidence="11" type="primary">nadD</name>
    <name evidence="14" type="ORF">PCA20602_00107</name>
</gene>
<dbReference type="RefSeq" id="WP_150719528.1">
    <property type="nucleotide sequence ID" value="NZ_CABPRV010000001.1"/>
</dbReference>
<dbReference type="Pfam" id="PF01467">
    <property type="entry name" value="CTP_transf_like"/>
    <property type="match status" value="1"/>
</dbReference>
<dbReference type="InterPro" id="IPR014729">
    <property type="entry name" value="Rossmann-like_a/b/a_fold"/>
</dbReference>
<dbReference type="NCBIfam" id="TIGR00482">
    <property type="entry name" value="nicotinate (nicotinamide) nucleotide adenylyltransferase"/>
    <property type="match status" value="1"/>
</dbReference>
<evidence type="ECO:0000256" key="6">
    <source>
        <dbReference type="ARBA" id="ARBA00022695"/>
    </source>
</evidence>
<evidence type="ECO:0000256" key="12">
    <source>
        <dbReference type="SAM" id="MobiDB-lite"/>
    </source>
</evidence>
<dbReference type="EC" id="2.7.7.18" evidence="11"/>
<evidence type="ECO:0000313" key="14">
    <source>
        <dbReference type="EMBL" id="VVD61063.1"/>
    </source>
</evidence>
<dbReference type="Gene3D" id="3.40.50.620">
    <property type="entry name" value="HUPs"/>
    <property type="match status" value="1"/>
</dbReference>
<keyword evidence="5 11" id="KW-0808">Transferase</keyword>
<evidence type="ECO:0000256" key="3">
    <source>
        <dbReference type="ARBA" id="ARBA00009014"/>
    </source>
</evidence>
<dbReference type="PANTHER" id="PTHR39321">
    <property type="entry name" value="NICOTINATE-NUCLEOTIDE ADENYLYLTRANSFERASE-RELATED"/>
    <property type="match status" value="1"/>
</dbReference>
<keyword evidence="8 11" id="KW-0067">ATP-binding</keyword>
<accession>A0ABY6VLJ4</accession>
<organism evidence="14 15">
    <name type="scientific">Pandoraea capi</name>
    <dbReference type="NCBI Taxonomy" id="2508286"/>
    <lineage>
        <taxon>Bacteria</taxon>
        <taxon>Pseudomonadati</taxon>
        <taxon>Pseudomonadota</taxon>
        <taxon>Betaproteobacteria</taxon>
        <taxon>Burkholderiales</taxon>
        <taxon>Burkholderiaceae</taxon>
        <taxon>Pandoraea</taxon>
    </lineage>
</organism>
<sequence length="261" mass="27898">MTVTSTATSAPSGKSATPANRPNPTNRPDSADRAIPAVRRIGVLGGTFDPIHTGHLALGALFAGTLALDELILMPAGQQPQKQGSTDAGHRLAMTRLAAEGLAAELAVTHPSTQVIVSTREIERAGPSYTVDTLRDMRRDIGPDVSLSLLIGSDQLVRLDTWHAWRELFDYAHVCAAARPGFSRDTASAQLRDVFAQREETALGVQSTPCGGILIDDSLAVDISATELRATLAHAQDAATPPENLPEPVWQYIRAQHLYRA</sequence>
<dbReference type="InterPro" id="IPR004821">
    <property type="entry name" value="Cyt_trans-like"/>
</dbReference>
<dbReference type="CDD" id="cd02165">
    <property type="entry name" value="NMNAT"/>
    <property type="match status" value="1"/>
</dbReference>
<comment type="catalytic activity">
    <reaction evidence="10 11">
        <text>nicotinate beta-D-ribonucleotide + ATP + H(+) = deamido-NAD(+) + diphosphate</text>
        <dbReference type="Rhea" id="RHEA:22860"/>
        <dbReference type="ChEBI" id="CHEBI:15378"/>
        <dbReference type="ChEBI" id="CHEBI:30616"/>
        <dbReference type="ChEBI" id="CHEBI:33019"/>
        <dbReference type="ChEBI" id="CHEBI:57502"/>
        <dbReference type="ChEBI" id="CHEBI:58437"/>
        <dbReference type="EC" id="2.7.7.18"/>
    </reaction>
</comment>
<evidence type="ECO:0000256" key="1">
    <source>
        <dbReference type="ARBA" id="ARBA00002324"/>
    </source>
</evidence>
<feature type="domain" description="Cytidyltransferase-like" evidence="13">
    <location>
        <begin position="43"/>
        <end position="229"/>
    </location>
</feature>
<feature type="compositionally biased region" description="Polar residues" evidence="12">
    <location>
        <begin position="1"/>
        <end position="15"/>
    </location>
</feature>
<comment type="function">
    <text evidence="1 11">Catalyzes the reversible adenylation of nicotinate mononucleotide (NaMN) to nicotinic acid adenine dinucleotide (NaAD).</text>
</comment>
<dbReference type="Proteomes" id="UP000366065">
    <property type="component" value="Unassembled WGS sequence"/>
</dbReference>
<dbReference type="HAMAP" id="MF_00244">
    <property type="entry name" value="NaMN_adenylyltr"/>
    <property type="match status" value="1"/>
</dbReference>
<evidence type="ECO:0000256" key="5">
    <source>
        <dbReference type="ARBA" id="ARBA00022679"/>
    </source>
</evidence>
<dbReference type="GO" id="GO:0016779">
    <property type="term" value="F:nucleotidyltransferase activity"/>
    <property type="evidence" value="ECO:0007669"/>
    <property type="project" value="UniProtKB-KW"/>
</dbReference>
<protein>
    <recommendedName>
        <fullName evidence="11">Probable nicotinate-nucleotide adenylyltransferase</fullName>
        <ecNumber evidence="11">2.7.7.18</ecNumber>
    </recommendedName>
    <alternativeName>
        <fullName evidence="11">Deamido-NAD(+) diphosphorylase</fullName>
    </alternativeName>
    <alternativeName>
        <fullName evidence="11">Deamido-NAD(+) pyrophosphorylase</fullName>
    </alternativeName>
    <alternativeName>
        <fullName evidence="11">Nicotinate mononucleotide adenylyltransferase</fullName>
        <shortName evidence="11">NaMN adenylyltransferase</shortName>
    </alternativeName>
</protein>
<keyword evidence="6 11" id="KW-0548">Nucleotidyltransferase</keyword>
<dbReference type="EMBL" id="CABPRV010000001">
    <property type="protein sequence ID" value="VVD61063.1"/>
    <property type="molecule type" value="Genomic_DNA"/>
</dbReference>
<feature type="compositionally biased region" description="Low complexity" evidence="12">
    <location>
        <begin position="16"/>
        <end position="28"/>
    </location>
</feature>
<proteinExistence type="inferred from homology"/>
<dbReference type="InterPro" id="IPR005248">
    <property type="entry name" value="NadD/NMNAT"/>
</dbReference>
<evidence type="ECO:0000256" key="9">
    <source>
        <dbReference type="ARBA" id="ARBA00023027"/>
    </source>
</evidence>